<dbReference type="InterPro" id="IPR052436">
    <property type="entry name" value="LTO1_adapter"/>
</dbReference>
<sequence length="129" mass="14975">MDEFDNTINLEEITYQEAKQDGVKDGLKLGYVEGYQLGHEKGTELGQEIGYYHSCVQVWNHLVEQFKDSHKFSTRGLTNLEKLTKLLNEFHLDLTNDEIMNSLSDIRIKFKLTSSQLSLQTKEHTEMSF</sequence>
<dbReference type="GeneID" id="14868856"/>
<evidence type="ECO:0000313" key="4">
    <source>
        <dbReference type="Proteomes" id="UP000007797"/>
    </source>
</evidence>
<dbReference type="STRING" id="1054147.F4Q4M6"/>
<organism evidence="3 4">
    <name type="scientific">Cavenderia fasciculata</name>
    <name type="common">Slime mold</name>
    <name type="synonym">Dictyostelium fasciculatum</name>
    <dbReference type="NCBI Taxonomy" id="261658"/>
    <lineage>
        <taxon>Eukaryota</taxon>
        <taxon>Amoebozoa</taxon>
        <taxon>Evosea</taxon>
        <taxon>Eumycetozoa</taxon>
        <taxon>Dictyostelia</taxon>
        <taxon>Acytosteliales</taxon>
        <taxon>Cavenderiaceae</taxon>
        <taxon>Cavenderia</taxon>
    </lineage>
</organism>
<reference evidence="4" key="1">
    <citation type="journal article" date="2011" name="Genome Res.">
        <title>Phylogeny-wide analysis of social amoeba genomes highlights ancient origins for complex intercellular communication.</title>
        <authorList>
            <person name="Heidel A.J."/>
            <person name="Lawal H.M."/>
            <person name="Felder M."/>
            <person name="Schilde C."/>
            <person name="Helps N.R."/>
            <person name="Tunggal B."/>
            <person name="Rivero F."/>
            <person name="John U."/>
            <person name="Schleicher M."/>
            <person name="Eichinger L."/>
            <person name="Platzer M."/>
            <person name="Noegel A.A."/>
            <person name="Schaap P."/>
            <person name="Gloeckner G."/>
        </authorList>
    </citation>
    <scope>NUCLEOTIDE SEQUENCE [LARGE SCALE GENOMIC DNA]</scope>
    <source>
        <strain evidence="4">SH3</strain>
    </source>
</reference>
<dbReference type="PANTHER" id="PTHR28532:SF1">
    <property type="entry name" value="ORAL CANCER OVEREXPRESSED 1"/>
    <property type="match status" value="1"/>
</dbReference>
<dbReference type="KEGG" id="dfa:DFA_08016"/>
<comment type="similarity">
    <text evidence="1">Belongs to the LTO1 family.</text>
</comment>
<evidence type="ECO:0000313" key="3">
    <source>
        <dbReference type="EMBL" id="EGG17035.1"/>
    </source>
</evidence>
<dbReference type="OMA" id="FKQVCSM"/>
<protein>
    <submittedName>
        <fullName evidence="3">DUF1715 family protein</fullName>
    </submittedName>
</protein>
<dbReference type="PANTHER" id="PTHR28532">
    <property type="entry name" value="GEO13458P1"/>
    <property type="match status" value="1"/>
</dbReference>
<accession>F4Q4M6</accession>
<dbReference type="InterPro" id="IPR019191">
    <property type="entry name" value="Essential_protein_Yae1_N"/>
</dbReference>
<dbReference type="Pfam" id="PF09811">
    <property type="entry name" value="Yae1_N"/>
    <property type="match status" value="1"/>
</dbReference>
<dbReference type="EMBL" id="GL883021">
    <property type="protein sequence ID" value="EGG17035.1"/>
    <property type="molecule type" value="Genomic_DNA"/>
</dbReference>
<feature type="domain" description="Essential protein Yae1 N-terminal" evidence="2">
    <location>
        <begin position="20"/>
        <end position="55"/>
    </location>
</feature>
<proteinExistence type="inferred from homology"/>
<dbReference type="AlphaFoldDB" id="F4Q4M6"/>
<name>F4Q4M6_CACFS</name>
<keyword evidence="4" id="KW-1185">Reference proteome</keyword>
<evidence type="ECO:0000256" key="1">
    <source>
        <dbReference type="ARBA" id="ARBA00038090"/>
    </source>
</evidence>
<gene>
    <name evidence="3" type="ORF">DFA_08016</name>
</gene>
<dbReference type="OrthoDB" id="48036at2759"/>
<evidence type="ECO:0000259" key="2">
    <source>
        <dbReference type="Pfam" id="PF09811"/>
    </source>
</evidence>
<dbReference type="Proteomes" id="UP000007797">
    <property type="component" value="Unassembled WGS sequence"/>
</dbReference>
<dbReference type="RefSeq" id="XP_004355519.1">
    <property type="nucleotide sequence ID" value="XM_004355466.1"/>
</dbReference>